<evidence type="ECO:0000259" key="15">
    <source>
        <dbReference type="Pfam" id="PF02225"/>
    </source>
</evidence>
<name>A0AAN7T762_9EURO</name>
<keyword evidence="8 14" id="KW-0479">Metal-binding</keyword>
<dbReference type="GO" id="GO:0006508">
    <property type="term" value="P:proteolysis"/>
    <property type="evidence" value="ECO:0007669"/>
    <property type="project" value="UniProtKB-KW"/>
</dbReference>
<evidence type="ECO:0000259" key="16">
    <source>
        <dbReference type="Pfam" id="PF04389"/>
    </source>
</evidence>
<dbReference type="Pfam" id="PF02225">
    <property type="entry name" value="PA"/>
    <property type="match status" value="1"/>
</dbReference>
<dbReference type="SUPFAM" id="SSF52025">
    <property type="entry name" value="PA domain"/>
    <property type="match status" value="1"/>
</dbReference>
<keyword evidence="11 14" id="KW-0862">Zinc</keyword>
<keyword evidence="9" id="KW-0732">Signal</keyword>
<evidence type="ECO:0000256" key="6">
    <source>
        <dbReference type="ARBA" id="ARBA00022525"/>
    </source>
</evidence>
<evidence type="ECO:0000256" key="3">
    <source>
        <dbReference type="ARBA" id="ARBA00005957"/>
    </source>
</evidence>
<protein>
    <recommendedName>
        <fullName evidence="14">Peptide hydrolase</fullName>
        <ecNumber evidence="14">3.4.-.-</ecNumber>
    </recommendedName>
</protein>
<evidence type="ECO:0000256" key="8">
    <source>
        <dbReference type="ARBA" id="ARBA00022723"/>
    </source>
</evidence>
<comment type="subunit">
    <text evidence="4">Monomer.</text>
</comment>
<feature type="domain" description="PA" evidence="15">
    <location>
        <begin position="98"/>
        <end position="182"/>
    </location>
</feature>
<keyword evidence="7 14" id="KW-0645">Protease</keyword>
<evidence type="ECO:0000256" key="12">
    <source>
        <dbReference type="ARBA" id="ARBA00023049"/>
    </source>
</evidence>
<keyword evidence="13" id="KW-0325">Glycoprotein</keyword>
<comment type="caution">
    <text evidence="17">The sequence shown here is derived from an EMBL/GenBank/DDBJ whole genome shotgun (WGS) entry which is preliminary data.</text>
</comment>
<evidence type="ECO:0000256" key="14">
    <source>
        <dbReference type="RuleBase" id="RU361240"/>
    </source>
</evidence>
<dbReference type="InterPro" id="IPR041756">
    <property type="entry name" value="M28_SGAP-like"/>
</dbReference>
<dbReference type="InterPro" id="IPR007484">
    <property type="entry name" value="Peptidase_M28"/>
</dbReference>
<dbReference type="PANTHER" id="PTHR12147:SF57">
    <property type="entry name" value="PEPTIDE HYDROLASE"/>
    <property type="match status" value="1"/>
</dbReference>
<dbReference type="EC" id="3.4.-.-" evidence="14"/>
<evidence type="ECO:0000256" key="5">
    <source>
        <dbReference type="ARBA" id="ARBA00022438"/>
    </source>
</evidence>
<evidence type="ECO:0000313" key="18">
    <source>
        <dbReference type="Proteomes" id="UP001309876"/>
    </source>
</evidence>
<evidence type="ECO:0000313" key="17">
    <source>
        <dbReference type="EMBL" id="KAK5090141.1"/>
    </source>
</evidence>
<reference evidence="17 18" key="1">
    <citation type="submission" date="2023-08" db="EMBL/GenBank/DDBJ databases">
        <title>Black Yeasts Isolated from many extreme environments.</title>
        <authorList>
            <person name="Coleine C."/>
            <person name="Stajich J.E."/>
            <person name="Selbmann L."/>
        </authorList>
    </citation>
    <scope>NUCLEOTIDE SEQUENCE [LARGE SCALE GENOMIC DNA]</scope>
    <source>
        <strain evidence="17 18">CCFEE 5910</strain>
    </source>
</reference>
<dbReference type="Proteomes" id="UP001309876">
    <property type="component" value="Unassembled WGS sequence"/>
</dbReference>
<comment type="subcellular location">
    <subcellularLocation>
        <location evidence="2">Secreted</location>
    </subcellularLocation>
</comment>
<dbReference type="GO" id="GO:0008235">
    <property type="term" value="F:metalloexopeptidase activity"/>
    <property type="evidence" value="ECO:0007669"/>
    <property type="project" value="InterPro"/>
</dbReference>
<dbReference type="EMBL" id="JAVRRJ010000001">
    <property type="protein sequence ID" value="KAK5090141.1"/>
    <property type="molecule type" value="Genomic_DNA"/>
</dbReference>
<dbReference type="GO" id="GO:0004177">
    <property type="term" value="F:aminopeptidase activity"/>
    <property type="evidence" value="ECO:0007669"/>
    <property type="project" value="UniProtKB-KW"/>
</dbReference>
<dbReference type="CDD" id="cd03876">
    <property type="entry name" value="M28_SGAP_like"/>
    <property type="match status" value="1"/>
</dbReference>
<dbReference type="PANTHER" id="PTHR12147">
    <property type="entry name" value="METALLOPEPTIDASE M28 FAMILY MEMBER"/>
    <property type="match status" value="1"/>
</dbReference>
<evidence type="ECO:0000256" key="1">
    <source>
        <dbReference type="ARBA" id="ARBA00001947"/>
    </source>
</evidence>
<organism evidence="17 18">
    <name type="scientific">Lithohypha guttulata</name>
    <dbReference type="NCBI Taxonomy" id="1690604"/>
    <lineage>
        <taxon>Eukaryota</taxon>
        <taxon>Fungi</taxon>
        <taxon>Dikarya</taxon>
        <taxon>Ascomycota</taxon>
        <taxon>Pezizomycotina</taxon>
        <taxon>Eurotiomycetes</taxon>
        <taxon>Chaetothyriomycetidae</taxon>
        <taxon>Chaetothyriales</taxon>
        <taxon>Trichomeriaceae</taxon>
        <taxon>Lithohypha</taxon>
    </lineage>
</organism>
<proteinExistence type="inferred from homology"/>
<comment type="cofactor">
    <cofactor evidence="1">
        <name>Zn(2+)</name>
        <dbReference type="ChEBI" id="CHEBI:29105"/>
    </cofactor>
</comment>
<evidence type="ECO:0000256" key="11">
    <source>
        <dbReference type="ARBA" id="ARBA00022833"/>
    </source>
</evidence>
<dbReference type="InterPro" id="IPR046450">
    <property type="entry name" value="PA_dom_sf"/>
</dbReference>
<evidence type="ECO:0000256" key="4">
    <source>
        <dbReference type="ARBA" id="ARBA00011245"/>
    </source>
</evidence>
<keyword evidence="12" id="KW-0482">Metalloprotease</keyword>
<evidence type="ECO:0000256" key="9">
    <source>
        <dbReference type="ARBA" id="ARBA00022729"/>
    </source>
</evidence>
<feature type="domain" description="Peptidase M28" evidence="16">
    <location>
        <begin position="209"/>
        <end position="424"/>
    </location>
</feature>
<dbReference type="Gene3D" id="3.40.630.10">
    <property type="entry name" value="Zn peptidases"/>
    <property type="match status" value="1"/>
</dbReference>
<keyword evidence="6" id="KW-0964">Secreted</keyword>
<dbReference type="SUPFAM" id="SSF53187">
    <property type="entry name" value="Zn-dependent exopeptidases"/>
    <property type="match status" value="1"/>
</dbReference>
<dbReference type="FunFam" id="3.40.630.10:FF:000054">
    <property type="entry name" value="Peptide hydrolase"/>
    <property type="match status" value="1"/>
</dbReference>
<evidence type="ECO:0000256" key="7">
    <source>
        <dbReference type="ARBA" id="ARBA00022670"/>
    </source>
</evidence>
<accession>A0AAN7T762</accession>
<dbReference type="GO" id="GO:0046872">
    <property type="term" value="F:metal ion binding"/>
    <property type="evidence" value="ECO:0007669"/>
    <property type="project" value="UniProtKB-KW"/>
</dbReference>
<sequence>MPVQQLTTFGASDEKPEINIMIRLQDFAYAYPDRNRVFGGQGHNDTVNFLAEVLESTGYYDVEIQPFVELYSGGSSSLSVNGVETNNTLFTYTPNGSVNASLVAINNLGCDAADFPPEVADNIALISRGTCTFAQKSTNAAAAGALAAIVYNNVEGSIAGTLGGVGDYVPTVGTDLGTGEMLLAALQNGTILTANLNVDAVLENRTTYNVIAETKGGDHNNVLALGAHTDSVEAGPGINDDGSGTIGILNVAIGLTNFTINNAVRFCFWSAEEFGLLGSTYYISQLNQSAEELARVRAYLNFDMIASPNYAYLIYDGDGSAFNLTGPAGSAEIEALFEDYYTQEGKPYNATAFDGRSDYGPFLDVGIPAGGIFTGAEVPKTAEGQDIWGGEEDVAFDENYHEAGDNIFNLALDAFWLNTKLIAHGVATYAQSFDSLPQPTSMTKRSAHMSKVRRAAYNGYGSHGAHHCNSKHEDVSR</sequence>
<dbReference type="InterPro" id="IPR003137">
    <property type="entry name" value="PA_domain"/>
</dbReference>
<comment type="similarity">
    <text evidence="3">Belongs to the peptidase M28 family. M28A subfamily.</text>
</comment>
<dbReference type="AlphaFoldDB" id="A0AAN7T762"/>
<evidence type="ECO:0000256" key="10">
    <source>
        <dbReference type="ARBA" id="ARBA00022801"/>
    </source>
</evidence>
<keyword evidence="18" id="KW-1185">Reference proteome</keyword>
<keyword evidence="5 17" id="KW-0031">Aminopeptidase</keyword>
<dbReference type="Pfam" id="PF04389">
    <property type="entry name" value="Peptidase_M28"/>
    <property type="match status" value="1"/>
</dbReference>
<dbReference type="InterPro" id="IPR045175">
    <property type="entry name" value="M28_fam"/>
</dbReference>
<evidence type="ECO:0000256" key="13">
    <source>
        <dbReference type="ARBA" id="ARBA00023180"/>
    </source>
</evidence>
<dbReference type="CDD" id="cd02130">
    <property type="entry name" value="PA_ScAPY_like"/>
    <property type="match status" value="1"/>
</dbReference>
<keyword evidence="10 14" id="KW-0378">Hydrolase</keyword>
<dbReference type="Gene3D" id="3.50.30.30">
    <property type="match status" value="1"/>
</dbReference>
<evidence type="ECO:0000256" key="2">
    <source>
        <dbReference type="ARBA" id="ARBA00004613"/>
    </source>
</evidence>
<dbReference type="GO" id="GO:0005576">
    <property type="term" value="C:extracellular region"/>
    <property type="evidence" value="ECO:0007669"/>
    <property type="project" value="UniProtKB-SubCell"/>
</dbReference>
<gene>
    <name evidence="17" type="primary">LAP2_1</name>
    <name evidence="17" type="ORF">LTR05_000311</name>
</gene>